<feature type="compositionally biased region" description="Polar residues" evidence="1">
    <location>
        <begin position="178"/>
        <end position="194"/>
    </location>
</feature>
<dbReference type="EMBL" id="JAQQWM010000009">
    <property type="protein sequence ID" value="KAK8048023.1"/>
    <property type="molecule type" value="Genomic_DNA"/>
</dbReference>
<feature type="compositionally biased region" description="Polar residues" evidence="1">
    <location>
        <begin position="21"/>
        <end position="30"/>
    </location>
</feature>
<dbReference type="PANTHER" id="PTHR38887">
    <property type="entry name" value="CHROMOSOME 21, WHOLE GENOME SHOTGUN SEQUENCE"/>
    <property type="match status" value="1"/>
</dbReference>
<feature type="compositionally biased region" description="Polar residues" evidence="1">
    <location>
        <begin position="77"/>
        <end position="86"/>
    </location>
</feature>
<proteinExistence type="predicted"/>
<feature type="compositionally biased region" description="Pro residues" evidence="1">
    <location>
        <begin position="207"/>
        <end position="216"/>
    </location>
</feature>
<evidence type="ECO:0000313" key="2">
    <source>
        <dbReference type="EMBL" id="KAK8048023.1"/>
    </source>
</evidence>
<dbReference type="PANTHER" id="PTHR38887:SF1">
    <property type="entry name" value="RAS MODIFICATION PROTEIN ERF4"/>
    <property type="match status" value="1"/>
</dbReference>
<protein>
    <submittedName>
        <fullName evidence="2">Uncharacterized protein</fullName>
    </submittedName>
</protein>
<gene>
    <name evidence="2" type="ORF">PG996_016087</name>
</gene>
<feature type="compositionally biased region" description="Low complexity" evidence="1">
    <location>
        <begin position="40"/>
        <end position="56"/>
    </location>
</feature>
<accession>A0ABR1TN41</accession>
<dbReference type="InterPro" id="IPR053221">
    <property type="entry name" value="Burnettramic_acid_biosynth"/>
</dbReference>
<reference evidence="2 3" key="1">
    <citation type="submission" date="2023-01" db="EMBL/GenBank/DDBJ databases">
        <title>Analysis of 21 Apiospora genomes using comparative genomics revels a genus with tremendous synthesis potential of carbohydrate active enzymes and secondary metabolites.</title>
        <authorList>
            <person name="Sorensen T."/>
        </authorList>
    </citation>
    <scope>NUCLEOTIDE SEQUENCE [LARGE SCALE GENOMIC DNA]</scope>
    <source>
        <strain evidence="2 3">CBS 83171</strain>
    </source>
</reference>
<keyword evidence="3" id="KW-1185">Reference proteome</keyword>
<evidence type="ECO:0000256" key="1">
    <source>
        <dbReference type="SAM" id="MobiDB-lite"/>
    </source>
</evidence>
<comment type="caution">
    <text evidence="2">The sequence shown here is derived from an EMBL/GenBank/DDBJ whole genome shotgun (WGS) entry which is preliminary data.</text>
</comment>
<dbReference type="Proteomes" id="UP001446871">
    <property type="component" value="Unassembled WGS sequence"/>
</dbReference>
<evidence type="ECO:0000313" key="3">
    <source>
        <dbReference type="Proteomes" id="UP001446871"/>
    </source>
</evidence>
<organism evidence="2 3">
    <name type="scientific">Apiospora saccharicola</name>
    <dbReference type="NCBI Taxonomy" id="335842"/>
    <lineage>
        <taxon>Eukaryota</taxon>
        <taxon>Fungi</taxon>
        <taxon>Dikarya</taxon>
        <taxon>Ascomycota</taxon>
        <taxon>Pezizomycotina</taxon>
        <taxon>Sordariomycetes</taxon>
        <taxon>Xylariomycetidae</taxon>
        <taxon>Amphisphaeriales</taxon>
        <taxon>Apiosporaceae</taxon>
        <taxon>Apiospora</taxon>
    </lineage>
</organism>
<name>A0ABR1TN41_9PEZI</name>
<feature type="region of interest" description="Disordered" evidence="1">
    <location>
        <begin position="21"/>
        <end position="86"/>
    </location>
</feature>
<sequence length="336" mass="35954">MPAMAALDRNDFTEVFPSYASVVTSSSNPPSDLGRPNRWSSHSEVSSLHSSHWSRPSQDRPVSPSSCHSGFPPSYTPPNKKTSSATGTNAALGHVVEPPVAIPQQRPTPTAPFFPAYAPSLRNHGITPAAWRKFVVNMNEAILTLAPVSDQVRSISHRIRAASGGMWSAIVSSSTALVPSNHHQSTTHDINNGDNTERAKTGSTGRPSPPTSPAPGPCRTLREERIIAGIAAANIAWFHPQGLHVAMMDTTVLAGKLTRSGTGDMQRILPSRLVETARPIRDEGPAAQLAALCPWIAELEVDDQAATTQKTLLELAPDSLWLVVTRWTGAEKAAEV</sequence>
<feature type="region of interest" description="Disordered" evidence="1">
    <location>
        <begin position="178"/>
        <end position="219"/>
    </location>
</feature>